<proteinExistence type="predicted"/>
<dbReference type="EMBL" id="ML769422">
    <property type="protein sequence ID" value="KAE9403784.1"/>
    <property type="molecule type" value="Genomic_DNA"/>
</dbReference>
<feature type="transmembrane region" description="Helical" evidence="1">
    <location>
        <begin position="44"/>
        <end position="61"/>
    </location>
</feature>
<evidence type="ECO:0000313" key="2">
    <source>
        <dbReference type="EMBL" id="KAE9403784.1"/>
    </source>
</evidence>
<reference evidence="2" key="1">
    <citation type="journal article" date="2019" name="Environ. Microbiol.">
        <title>Fungal ecological strategies reflected in gene transcription - a case study of two litter decomposers.</title>
        <authorList>
            <person name="Barbi F."/>
            <person name="Kohler A."/>
            <person name="Barry K."/>
            <person name="Baskaran P."/>
            <person name="Daum C."/>
            <person name="Fauchery L."/>
            <person name="Ihrmark K."/>
            <person name="Kuo A."/>
            <person name="LaButti K."/>
            <person name="Lipzen A."/>
            <person name="Morin E."/>
            <person name="Grigoriev I.V."/>
            <person name="Henrissat B."/>
            <person name="Lindahl B."/>
            <person name="Martin F."/>
        </authorList>
    </citation>
    <scope>NUCLEOTIDE SEQUENCE</scope>
    <source>
        <strain evidence="2">JB14</strain>
    </source>
</reference>
<sequence>MYSCVYGMLFRLYLYIEIIFWTYAILPAPISIRALISAYESVSAIWFEHMFLMTALPLFFFPMNRSSTLNPNANISQALHLHKKQVDIMARCLLQPDIAQARGVRHFQLVTGSNWLESSLVPFQICSKVKNSVA</sequence>
<evidence type="ECO:0000256" key="1">
    <source>
        <dbReference type="SAM" id="Phobius"/>
    </source>
</evidence>
<gene>
    <name evidence="2" type="ORF">BT96DRAFT_474241</name>
</gene>
<evidence type="ECO:0000313" key="3">
    <source>
        <dbReference type="Proteomes" id="UP000799118"/>
    </source>
</evidence>
<keyword evidence="3" id="KW-1185">Reference proteome</keyword>
<protein>
    <submittedName>
        <fullName evidence="2">Uncharacterized protein</fullName>
    </submittedName>
</protein>
<keyword evidence="1" id="KW-0472">Membrane</keyword>
<name>A0A6A4I4N6_9AGAR</name>
<keyword evidence="1" id="KW-1133">Transmembrane helix</keyword>
<feature type="transmembrane region" description="Helical" evidence="1">
    <location>
        <begin position="12"/>
        <end position="32"/>
    </location>
</feature>
<dbReference type="AlphaFoldDB" id="A0A6A4I4N6"/>
<accession>A0A6A4I4N6</accession>
<dbReference type="Proteomes" id="UP000799118">
    <property type="component" value="Unassembled WGS sequence"/>
</dbReference>
<organism evidence="2 3">
    <name type="scientific">Gymnopus androsaceus JB14</name>
    <dbReference type="NCBI Taxonomy" id="1447944"/>
    <lineage>
        <taxon>Eukaryota</taxon>
        <taxon>Fungi</taxon>
        <taxon>Dikarya</taxon>
        <taxon>Basidiomycota</taxon>
        <taxon>Agaricomycotina</taxon>
        <taxon>Agaricomycetes</taxon>
        <taxon>Agaricomycetidae</taxon>
        <taxon>Agaricales</taxon>
        <taxon>Marasmiineae</taxon>
        <taxon>Omphalotaceae</taxon>
        <taxon>Gymnopus</taxon>
    </lineage>
</organism>
<keyword evidence="1" id="KW-0812">Transmembrane</keyword>